<organism evidence="3">
    <name type="scientific">Pyrodinium bahamense</name>
    <dbReference type="NCBI Taxonomy" id="73915"/>
    <lineage>
        <taxon>Eukaryota</taxon>
        <taxon>Sar</taxon>
        <taxon>Alveolata</taxon>
        <taxon>Dinophyceae</taxon>
        <taxon>Gonyaulacales</taxon>
        <taxon>Pyrocystaceae</taxon>
        <taxon>Pyrodinium</taxon>
    </lineage>
</organism>
<dbReference type="EMBL" id="HBEG01003968">
    <property type="protein sequence ID" value="CAD8346610.1"/>
    <property type="molecule type" value="Transcribed_RNA"/>
</dbReference>
<protein>
    <recommendedName>
        <fullName evidence="2">PDZ domain-containing protein</fullName>
    </recommendedName>
</protein>
<sequence>METAQLCNWHSYSFGAQAAAEQHIPRRPGGRGEHLVRPSWSTSGSVLPQVTTPHIPMQPVSDSHQAAQATSGCGGMPQQLPQCSDQPSQGGLLADAAAMPFSVPAASMPTQQSCNSIAAVAPAPAPPMSAPDTAYLASDWAASASGGAPQESAAAEQHVAVYIYARDTDELITSFWGLNSWTIAQVKEETAKKTENALPKELQFLSMSSGCYLREADILGGIPEFIRAGRSVMFCTRVRYFCVDLERGTPEAKLGISVTQEHGQGMKVAKIDTSGLAADWNNRCHATFPDRVLQTGDVILRVNGLDLACGQSNEQGFRAMLEQLHKARELLLVTCRQIA</sequence>
<name>A0A7S0F9G0_9DINO</name>
<feature type="domain" description="PDZ" evidence="2">
    <location>
        <begin position="242"/>
        <end position="307"/>
    </location>
</feature>
<dbReference type="InterPro" id="IPR036034">
    <property type="entry name" value="PDZ_sf"/>
</dbReference>
<proteinExistence type="predicted"/>
<evidence type="ECO:0000259" key="2">
    <source>
        <dbReference type="PROSITE" id="PS50106"/>
    </source>
</evidence>
<reference evidence="3" key="1">
    <citation type="submission" date="2021-01" db="EMBL/GenBank/DDBJ databases">
        <authorList>
            <person name="Corre E."/>
            <person name="Pelletier E."/>
            <person name="Niang G."/>
            <person name="Scheremetjew M."/>
            <person name="Finn R."/>
            <person name="Kale V."/>
            <person name="Holt S."/>
            <person name="Cochrane G."/>
            <person name="Meng A."/>
            <person name="Brown T."/>
            <person name="Cohen L."/>
        </authorList>
    </citation>
    <scope>NUCLEOTIDE SEQUENCE</scope>
    <source>
        <strain evidence="3">Pbaha01</strain>
    </source>
</reference>
<accession>A0A7S0F9G0</accession>
<dbReference type="InterPro" id="IPR001478">
    <property type="entry name" value="PDZ"/>
</dbReference>
<dbReference type="SUPFAM" id="SSF50156">
    <property type="entry name" value="PDZ domain-like"/>
    <property type="match status" value="1"/>
</dbReference>
<feature type="compositionally biased region" description="Polar residues" evidence="1">
    <location>
        <begin position="79"/>
        <end position="89"/>
    </location>
</feature>
<dbReference type="AlphaFoldDB" id="A0A7S0F9G0"/>
<gene>
    <name evidence="3" type="ORF">PBAH0796_LOCUS2348</name>
</gene>
<evidence type="ECO:0000313" key="3">
    <source>
        <dbReference type="EMBL" id="CAD8346610.1"/>
    </source>
</evidence>
<feature type="region of interest" description="Disordered" evidence="1">
    <location>
        <begin position="67"/>
        <end position="89"/>
    </location>
</feature>
<dbReference type="Gene3D" id="2.30.42.10">
    <property type="match status" value="1"/>
</dbReference>
<evidence type="ECO:0000256" key="1">
    <source>
        <dbReference type="SAM" id="MobiDB-lite"/>
    </source>
</evidence>
<dbReference type="PROSITE" id="PS50106">
    <property type="entry name" value="PDZ"/>
    <property type="match status" value="1"/>
</dbReference>